<accession>A0ABM0JN63</accession>
<comment type="function">
    <text evidence="8">Part of the spliceosome which catalyzes two sequential transesterification reactions, first the excision of the non-coding intron from pre-mRNA and then the ligation of the coding exons to form the mature mRNA. Plays a role in stabilizing the structure of the spliceosome catalytic core and docking of the branch helix into the active site, producing 5'-exon and lariat intron-3'-intermediates.</text>
</comment>
<evidence type="ECO:0000256" key="2">
    <source>
        <dbReference type="ARBA" id="ARBA00022664"/>
    </source>
</evidence>
<evidence type="ECO:0000256" key="3">
    <source>
        <dbReference type="ARBA" id="ARBA00022723"/>
    </source>
</evidence>
<feature type="binding site" evidence="8">
    <location>
        <position position="43"/>
    </location>
    <ligand>
        <name>Zn(2+)</name>
        <dbReference type="ChEBI" id="CHEBI:29105"/>
    </ligand>
</feature>
<dbReference type="GeneID" id="101853160"/>
<sequence>MSERKVLNKYYPPEFDPSKIPKLKQPRNRTFSIRIMAPFNMRCNTCGEYIYKGKKFNSRKENVDDEDYLGLRIFRFYIKCPRCVAEIAFKTDLANTDYAMEAGATRLFEAEKLAHQMAEKERKEKEEDELNPMKVLENRTKASRNEMDQLDQLEELREMNARHAKVNHEKMLEEHMAYEEQLLKLQEEEEDRLVQAILKKGTSGEMIRRIDDATFDEEATTTAKKARLDNEKVAAPTDLLAEAPSAKSEEKPKESWQRSVGTFSKKTSLAGLVKRKTPTKPSSSTPGTSSTNATTNGHTEGKPSGQPDNRKSTMPSVSSTSSGPESASNVQSSKDDAPKSSALGALGMLGGYSDSEESNSD</sequence>
<feature type="compositionally biased region" description="Basic and acidic residues" evidence="10">
    <location>
        <begin position="247"/>
        <end position="256"/>
    </location>
</feature>
<feature type="binding site" evidence="8">
    <location>
        <position position="83"/>
    </location>
    <ligand>
        <name>Zn(2+)</name>
        <dbReference type="ChEBI" id="CHEBI:29105"/>
    </ligand>
</feature>
<proteinExistence type="inferred from homology"/>
<keyword evidence="3 8" id="KW-0479">Metal-binding</keyword>
<evidence type="ECO:0000256" key="6">
    <source>
        <dbReference type="ARBA" id="ARBA00023187"/>
    </source>
</evidence>
<comment type="similarity">
    <text evidence="8">Belongs to the CWC16 family. YJU2 subfamily.</text>
</comment>
<evidence type="ECO:0000256" key="8">
    <source>
        <dbReference type="HAMAP-Rule" id="MF_03226"/>
    </source>
</evidence>
<feature type="coiled-coil region" evidence="9">
    <location>
        <begin position="108"/>
        <end position="188"/>
    </location>
</feature>
<feature type="binding site" evidence="8">
    <location>
        <position position="80"/>
    </location>
    <ligand>
        <name>Zn(2+)</name>
        <dbReference type="ChEBI" id="CHEBI:29105"/>
    </ligand>
</feature>
<feature type="region of interest" description="Disordered" evidence="10">
    <location>
        <begin position="222"/>
        <end position="361"/>
    </location>
</feature>
<dbReference type="InterPro" id="IPR007590">
    <property type="entry name" value="Saf4/Yju2"/>
</dbReference>
<keyword evidence="9" id="KW-0175">Coiled coil</keyword>
<evidence type="ECO:0000256" key="1">
    <source>
        <dbReference type="ARBA" id="ARBA00004123"/>
    </source>
</evidence>
<comment type="subcellular location">
    <subcellularLocation>
        <location evidence="1 8">Nucleus</location>
    </subcellularLocation>
</comment>
<name>A0ABM0JN63_APLCA</name>
<evidence type="ECO:0000256" key="7">
    <source>
        <dbReference type="ARBA" id="ARBA00023242"/>
    </source>
</evidence>
<feature type="compositionally biased region" description="Low complexity" evidence="10">
    <location>
        <begin position="279"/>
        <end position="297"/>
    </location>
</feature>
<organism evidence="11 12">
    <name type="scientific">Aplysia californica</name>
    <name type="common">California sea hare</name>
    <dbReference type="NCBI Taxonomy" id="6500"/>
    <lineage>
        <taxon>Eukaryota</taxon>
        <taxon>Metazoa</taxon>
        <taxon>Spiralia</taxon>
        <taxon>Lophotrochozoa</taxon>
        <taxon>Mollusca</taxon>
        <taxon>Gastropoda</taxon>
        <taxon>Heterobranchia</taxon>
        <taxon>Euthyneura</taxon>
        <taxon>Tectipleura</taxon>
        <taxon>Aplysiida</taxon>
        <taxon>Aplysioidea</taxon>
        <taxon>Aplysiidae</taxon>
        <taxon>Aplysia</taxon>
    </lineage>
</organism>
<feature type="compositionally biased region" description="Polar residues" evidence="10">
    <location>
        <begin position="257"/>
        <end position="267"/>
    </location>
</feature>
<evidence type="ECO:0000256" key="5">
    <source>
        <dbReference type="ARBA" id="ARBA00022833"/>
    </source>
</evidence>
<dbReference type="RefSeq" id="XP_005097613.1">
    <property type="nucleotide sequence ID" value="XM_005097556.3"/>
</dbReference>
<keyword evidence="6" id="KW-0508">mRNA splicing</keyword>
<dbReference type="HAMAP" id="MF_03226">
    <property type="entry name" value="YJU2"/>
    <property type="match status" value="1"/>
</dbReference>
<evidence type="ECO:0000313" key="12">
    <source>
        <dbReference type="RefSeq" id="XP_005097613.1"/>
    </source>
</evidence>
<dbReference type="PANTHER" id="PTHR12111">
    <property type="entry name" value="SPLICING FACTOR YJU2"/>
    <property type="match status" value="1"/>
</dbReference>
<evidence type="ECO:0000256" key="9">
    <source>
        <dbReference type="SAM" id="Coils"/>
    </source>
</evidence>
<keyword evidence="5 8" id="KW-0862">Zinc</keyword>
<gene>
    <name evidence="12" type="primary">LOC101853160</name>
</gene>
<dbReference type="PANTHER" id="PTHR12111:SF1">
    <property type="entry name" value="SPLICING FACTOR YJU2"/>
    <property type="match status" value="1"/>
</dbReference>
<dbReference type="InterPro" id="IPR043701">
    <property type="entry name" value="Yju2"/>
</dbReference>
<evidence type="ECO:0000256" key="4">
    <source>
        <dbReference type="ARBA" id="ARBA00022728"/>
    </source>
</evidence>
<evidence type="ECO:0000313" key="11">
    <source>
        <dbReference type="Proteomes" id="UP000694888"/>
    </source>
</evidence>
<keyword evidence="11" id="KW-1185">Reference proteome</keyword>
<feature type="compositionally biased region" description="Low complexity" evidence="10">
    <location>
        <begin position="312"/>
        <end position="328"/>
    </location>
</feature>
<dbReference type="Proteomes" id="UP000694888">
    <property type="component" value="Unplaced"/>
</dbReference>
<comment type="subunit">
    <text evidence="8">Component of the spliceosome. Present in the activated B complex, the catalytically activated B* complex which catalyzes the branching, the catalytic step 1 C complex catalyzing the exon ligation, and the postcatalytic P complex containing the ligated exons (mRNA) and the excised lariat intron.</text>
</comment>
<protein>
    <recommendedName>
        <fullName evidence="8">Splicing factor YJU2</fullName>
    </recommendedName>
</protein>
<dbReference type="Pfam" id="PF04502">
    <property type="entry name" value="Saf4_Yju2"/>
    <property type="match status" value="1"/>
</dbReference>
<evidence type="ECO:0000256" key="10">
    <source>
        <dbReference type="SAM" id="MobiDB-lite"/>
    </source>
</evidence>
<keyword evidence="7 8" id="KW-0539">Nucleus</keyword>
<keyword evidence="2" id="KW-0507">mRNA processing</keyword>
<feature type="binding site" evidence="8">
    <location>
        <position position="46"/>
    </location>
    <ligand>
        <name>Zn(2+)</name>
        <dbReference type="ChEBI" id="CHEBI:29105"/>
    </ligand>
</feature>
<reference evidence="12" key="1">
    <citation type="submission" date="2025-08" db="UniProtKB">
        <authorList>
            <consortium name="RefSeq"/>
        </authorList>
    </citation>
    <scope>IDENTIFICATION</scope>
</reference>
<keyword evidence="4 8" id="KW-0747">Spliceosome</keyword>